<dbReference type="GO" id="GO:0005634">
    <property type="term" value="C:nucleus"/>
    <property type="evidence" value="ECO:0007669"/>
    <property type="project" value="TreeGrafter"/>
</dbReference>
<dbReference type="InterPro" id="IPR019012">
    <property type="entry name" value="RNA_cap_Gua-N2-MeTrfase"/>
</dbReference>
<comment type="catalytic activity">
    <reaction evidence="3">
        <text>a 5'-end (N(2),N(7)-dimethyl 5'-triphosphoguanosine)-ribonucleoside in snoRNA + S-adenosyl-L-methionine = a 5'-end (N(2),N(2),N(7)-trimethyl 5'-triphosphoguanosine)-ribonucleoside in snoRNA + S-adenosyl-L-homocysteine + H(+)</text>
        <dbReference type="Rhea" id="RHEA:78507"/>
        <dbReference type="Rhea" id="RHEA-COMP:19088"/>
        <dbReference type="Rhea" id="RHEA-COMP:19090"/>
        <dbReference type="ChEBI" id="CHEBI:15378"/>
        <dbReference type="ChEBI" id="CHEBI:57856"/>
        <dbReference type="ChEBI" id="CHEBI:59789"/>
        <dbReference type="ChEBI" id="CHEBI:167623"/>
        <dbReference type="ChEBI" id="CHEBI:172880"/>
    </reaction>
    <physiologicalReaction direction="left-to-right" evidence="3">
        <dbReference type="Rhea" id="RHEA:78508"/>
    </physiologicalReaction>
</comment>
<dbReference type="Gene3D" id="3.40.50.150">
    <property type="entry name" value="Vaccinia Virus protein VP39"/>
    <property type="match status" value="1"/>
</dbReference>
<dbReference type="AlphaFoldDB" id="A0A6B2LRJ7"/>
<evidence type="ECO:0000256" key="2">
    <source>
        <dbReference type="ARBA" id="ARBA00025783"/>
    </source>
</evidence>
<sequence>MDLEGWYSVTPEVIANHTAYRICHKLGPNAIILDAMSGVGGNAIQFAQFFHTVYAIDNNRERLELAKHNAQVYGVQEKIHFLAGDFLKILEYWRFRVSFEFLF</sequence>
<protein>
    <recommendedName>
        <fullName evidence="1">Trimethylguanosine synthase</fullName>
    </recommendedName>
    <alternativeName>
        <fullName evidence="7">Cap-specific guanine-N(2) methyltransferase</fullName>
    </alternativeName>
</protein>
<evidence type="ECO:0000256" key="3">
    <source>
        <dbReference type="ARBA" id="ARBA00047418"/>
    </source>
</evidence>
<dbReference type="PANTHER" id="PTHR14741">
    <property type="entry name" value="S-ADENOSYLMETHIONINE-DEPENDENT METHYLTRANSFERASE RELATED"/>
    <property type="match status" value="1"/>
</dbReference>
<proteinExistence type="inferred from homology"/>
<evidence type="ECO:0000256" key="7">
    <source>
        <dbReference type="ARBA" id="ARBA00049790"/>
    </source>
</evidence>
<evidence type="ECO:0000256" key="6">
    <source>
        <dbReference type="ARBA" id="ARBA00049075"/>
    </source>
</evidence>
<dbReference type="EMBL" id="GIBP01010654">
    <property type="protein sequence ID" value="NDV39623.1"/>
    <property type="molecule type" value="Transcribed_RNA"/>
</dbReference>
<evidence type="ECO:0000256" key="5">
    <source>
        <dbReference type="ARBA" id="ARBA00048763"/>
    </source>
</evidence>
<dbReference type="Pfam" id="PF09445">
    <property type="entry name" value="Methyltransf_15"/>
    <property type="match status" value="1"/>
</dbReference>
<evidence type="ECO:0000256" key="1">
    <source>
        <dbReference type="ARBA" id="ARBA00018517"/>
    </source>
</evidence>
<dbReference type="InterPro" id="IPR029063">
    <property type="entry name" value="SAM-dependent_MTases_sf"/>
</dbReference>
<comment type="catalytic activity">
    <reaction evidence="6">
        <text>a 5'-end (N(7)-methyl 5'-triphosphoguanosine)-ribonucleoside in snRNA + S-adenosyl-L-methionine = a 5'-end (N(2),N(7)-dimethyl 5'-triphosphoguanosine)-ribonucleoside in snRNA + S-adenosyl-L-homocysteine + H(+)</text>
        <dbReference type="Rhea" id="RHEA:78471"/>
        <dbReference type="Rhea" id="RHEA-COMP:19085"/>
        <dbReference type="Rhea" id="RHEA-COMP:19087"/>
        <dbReference type="ChEBI" id="CHEBI:15378"/>
        <dbReference type="ChEBI" id="CHEBI:57856"/>
        <dbReference type="ChEBI" id="CHEBI:59789"/>
        <dbReference type="ChEBI" id="CHEBI:156461"/>
        <dbReference type="ChEBI" id="CHEBI:172880"/>
    </reaction>
    <physiologicalReaction direction="left-to-right" evidence="6">
        <dbReference type="Rhea" id="RHEA:78472"/>
    </physiologicalReaction>
</comment>
<comment type="catalytic activity">
    <reaction evidence="4">
        <text>a 5'-end (N(7)-methyl 5'-triphosphoguanosine)-ribonucleoside in snoRNA + S-adenosyl-L-methionine = a 5'-end (N(2),N(7)-dimethyl 5'-triphosphoguanosine)-ribonucleoside in snoRNA + S-adenosyl-L-homocysteine + H(+)</text>
        <dbReference type="Rhea" id="RHEA:78475"/>
        <dbReference type="Rhea" id="RHEA-COMP:19086"/>
        <dbReference type="Rhea" id="RHEA-COMP:19088"/>
        <dbReference type="ChEBI" id="CHEBI:15378"/>
        <dbReference type="ChEBI" id="CHEBI:57856"/>
        <dbReference type="ChEBI" id="CHEBI:59789"/>
        <dbReference type="ChEBI" id="CHEBI:156461"/>
        <dbReference type="ChEBI" id="CHEBI:172880"/>
    </reaction>
    <physiologicalReaction direction="left-to-right" evidence="4">
        <dbReference type="Rhea" id="RHEA:78476"/>
    </physiologicalReaction>
</comment>
<dbReference type="PANTHER" id="PTHR14741:SF32">
    <property type="entry name" value="TRIMETHYLGUANOSINE SYNTHASE"/>
    <property type="match status" value="1"/>
</dbReference>
<dbReference type="GO" id="GO:0071164">
    <property type="term" value="F:RNA cap trimethylguanosine synthase activity"/>
    <property type="evidence" value="ECO:0007669"/>
    <property type="project" value="TreeGrafter"/>
</dbReference>
<comment type="similarity">
    <text evidence="2">Belongs to the methyltransferase superfamily. Trimethylguanosine synthase family.</text>
</comment>
<evidence type="ECO:0000313" key="8">
    <source>
        <dbReference type="EMBL" id="NDV39623.1"/>
    </source>
</evidence>
<dbReference type="SUPFAM" id="SSF53335">
    <property type="entry name" value="S-adenosyl-L-methionine-dependent methyltransferases"/>
    <property type="match status" value="1"/>
</dbReference>
<comment type="catalytic activity">
    <reaction evidence="5">
        <text>a 5'-end (N(2),N(7)-dimethyl 5'-triphosphoguanosine)-ribonucleoside in snRNA + S-adenosyl-L-methionine = a 5'-end (N(2),N(2),N(7)-trimethyl 5'-triphosphoguanosine)-ribonucleoside in snRNA + S-adenosyl-L-homocysteine + H(+)</text>
        <dbReference type="Rhea" id="RHEA:78479"/>
        <dbReference type="Rhea" id="RHEA-COMP:19087"/>
        <dbReference type="Rhea" id="RHEA-COMP:19089"/>
        <dbReference type="ChEBI" id="CHEBI:15378"/>
        <dbReference type="ChEBI" id="CHEBI:57856"/>
        <dbReference type="ChEBI" id="CHEBI:59789"/>
        <dbReference type="ChEBI" id="CHEBI:167623"/>
        <dbReference type="ChEBI" id="CHEBI:172880"/>
    </reaction>
    <physiologicalReaction direction="left-to-right" evidence="5">
        <dbReference type="Rhea" id="RHEA:78480"/>
    </physiologicalReaction>
</comment>
<name>A0A6B2LRJ7_9EUKA</name>
<reference evidence="8" key="1">
    <citation type="journal article" date="2020" name="J. Eukaryot. Microbiol.">
        <title>De novo Sequencing, Assembly and Annotation of the Transcriptome for the Free-Living Testate Amoeba Arcella intermedia.</title>
        <authorList>
            <person name="Ribeiro G.M."/>
            <person name="Porfirio-Sousa A.L."/>
            <person name="Maurer-Alcala X.X."/>
            <person name="Katz L.A."/>
            <person name="Lahr D.J.G."/>
        </authorList>
    </citation>
    <scope>NUCLEOTIDE SEQUENCE</scope>
</reference>
<accession>A0A6B2LRJ7</accession>
<evidence type="ECO:0000256" key="4">
    <source>
        <dbReference type="ARBA" id="ARBA00048740"/>
    </source>
</evidence>
<organism evidence="8">
    <name type="scientific">Arcella intermedia</name>
    <dbReference type="NCBI Taxonomy" id="1963864"/>
    <lineage>
        <taxon>Eukaryota</taxon>
        <taxon>Amoebozoa</taxon>
        <taxon>Tubulinea</taxon>
        <taxon>Elardia</taxon>
        <taxon>Arcellinida</taxon>
        <taxon>Sphaerothecina</taxon>
        <taxon>Arcellidae</taxon>
        <taxon>Arcella</taxon>
    </lineage>
</organism>